<evidence type="ECO:0008006" key="4">
    <source>
        <dbReference type="Google" id="ProtNLM"/>
    </source>
</evidence>
<proteinExistence type="predicted"/>
<accession>A0A2I6S756</accession>
<name>A0A2I6S756_9RHOO</name>
<feature type="signal peptide" evidence="1">
    <location>
        <begin position="1"/>
        <end position="28"/>
    </location>
</feature>
<dbReference type="RefSeq" id="WP_102247153.1">
    <property type="nucleotide sequence ID" value="NZ_CP025682.1"/>
</dbReference>
<gene>
    <name evidence="2" type="ORF">C0099_09140</name>
</gene>
<feature type="chain" id="PRO_5014392243" description="C-type lysozyme inhibitor domain-containing protein" evidence="1">
    <location>
        <begin position="29"/>
        <end position="105"/>
    </location>
</feature>
<evidence type="ECO:0000256" key="1">
    <source>
        <dbReference type="SAM" id="SignalP"/>
    </source>
</evidence>
<sequence length="105" mass="11271">MPLALKRIPSLSVVVAVTALLATTAWTAASAQSNLNFVCEDGDRFVVEFLEDHVRLRDGSGIFALAAVVPGKIYSDGRIVLHAGRTRATLERIDSGVSRECTIES</sequence>
<reference evidence="2 3" key="1">
    <citation type="submission" date="2018-01" db="EMBL/GenBank/DDBJ databases">
        <authorList>
            <person name="Fu G.-Y."/>
        </authorList>
    </citation>
    <scope>NUCLEOTIDE SEQUENCE [LARGE SCALE GENOMIC DNA]</scope>
    <source>
        <strain evidence="2 3">SY39</strain>
    </source>
</reference>
<evidence type="ECO:0000313" key="2">
    <source>
        <dbReference type="EMBL" id="AUN95087.1"/>
    </source>
</evidence>
<dbReference type="KEGG" id="atw:C0099_09140"/>
<evidence type="ECO:0000313" key="3">
    <source>
        <dbReference type="Proteomes" id="UP000242205"/>
    </source>
</evidence>
<keyword evidence="3" id="KW-1185">Reference proteome</keyword>
<dbReference type="Proteomes" id="UP000242205">
    <property type="component" value="Chromosome"/>
</dbReference>
<keyword evidence="1" id="KW-0732">Signal</keyword>
<dbReference type="AlphaFoldDB" id="A0A2I6S756"/>
<dbReference type="EMBL" id="CP025682">
    <property type="protein sequence ID" value="AUN95087.1"/>
    <property type="molecule type" value="Genomic_DNA"/>
</dbReference>
<dbReference type="OrthoDB" id="9181007at2"/>
<organism evidence="2 3">
    <name type="scientific">Pseudazoarcus pumilus</name>
    <dbReference type="NCBI Taxonomy" id="2067960"/>
    <lineage>
        <taxon>Bacteria</taxon>
        <taxon>Pseudomonadati</taxon>
        <taxon>Pseudomonadota</taxon>
        <taxon>Betaproteobacteria</taxon>
        <taxon>Rhodocyclales</taxon>
        <taxon>Zoogloeaceae</taxon>
        <taxon>Pseudazoarcus</taxon>
    </lineage>
</organism>
<protein>
    <recommendedName>
        <fullName evidence="4">C-type lysozyme inhibitor domain-containing protein</fullName>
    </recommendedName>
</protein>